<keyword evidence="3" id="KW-1185">Reference proteome</keyword>
<evidence type="ECO:0000256" key="1">
    <source>
        <dbReference type="SAM" id="Phobius"/>
    </source>
</evidence>
<organism evidence="2 3">
    <name type="scientific">Sneathiella litorea</name>
    <dbReference type="NCBI Taxonomy" id="2606216"/>
    <lineage>
        <taxon>Bacteria</taxon>
        <taxon>Pseudomonadati</taxon>
        <taxon>Pseudomonadota</taxon>
        <taxon>Alphaproteobacteria</taxon>
        <taxon>Sneathiellales</taxon>
        <taxon>Sneathiellaceae</taxon>
        <taxon>Sneathiella</taxon>
    </lineage>
</organism>
<dbReference type="AlphaFoldDB" id="A0A6L8WA43"/>
<name>A0A6L8WA43_9PROT</name>
<dbReference type="InterPro" id="IPR007047">
    <property type="entry name" value="Flp_Fap"/>
</dbReference>
<keyword evidence="1" id="KW-1133">Transmembrane helix</keyword>
<gene>
    <name evidence="2" type="ORF">GQE98_14835</name>
</gene>
<dbReference type="Pfam" id="PF04964">
    <property type="entry name" value="Flp_Fap"/>
    <property type="match status" value="1"/>
</dbReference>
<dbReference type="Proteomes" id="UP000476030">
    <property type="component" value="Unassembled WGS sequence"/>
</dbReference>
<evidence type="ECO:0000313" key="3">
    <source>
        <dbReference type="Proteomes" id="UP000476030"/>
    </source>
</evidence>
<proteinExistence type="predicted"/>
<feature type="transmembrane region" description="Helical" evidence="1">
    <location>
        <begin position="20"/>
        <end position="38"/>
    </location>
</feature>
<protein>
    <submittedName>
        <fullName evidence="2">Flp family type IVb pilin</fullName>
    </submittedName>
</protein>
<evidence type="ECO:0000313" key="2">
    <source>
        <dbReference type="EMBL" id="MZR31911.1"/>
    </source>
</evidence>
<dbReference type="EMBL" id="WTUW01000009">
    <property type="protein sequence ID" value="MZR31911.1"/>
    <property type="molecule type" value="Genomic_DNA"/>
</dbReference>
<keyword evidence="1" id="KW-0472">Membrane</keyword>
<comment type="caution">
    <text evidence="2">The sequence shown here is derived from an EMBL/GenBank/DDBJ whole genome shotgun (WGS) entry which is preliminary data.</text>
</comment>
<reference evidence="2 3" key="1">
    <citation type="submission" date="2019-12" db="EMBL/GenBank/DDBJ databases">
        <title>Snethiella sp. nov. sp. isolated from sea sand.</title>
        <authorList>
            <person name="Kim J."/>
            <person name="Jeong S.E."/>
            <person name="Jung H.S."/>
            <person name="Jeon C.O."/>
        </authorList>
    </citation>
    <scope>NUCLEOTIDE SEQUENCE [LARGE SCALE GENOMIC DNA]</scope>
    <source>
        <strain evidence="2 3">DP05</strain>
    </source>
</reference>
<keyword evidence="1" id="KW-0812">Transmembrane</keyword>
<dbReference type="RefSeq" id="WP_161316498.1">
    <property type="nucleotide sequence ID" value="NZ_WTUW01000009.1"/>
</dbReference>
<accession>A0A6L8WA43</accession>
<sequence>MIKVIRSFVTDESGATAIEYGLIAALVALVGVVAFTALGDTIVGAFDDIAEALCEGTGGTYTASNTTTGVAGSCGEAASGGS</sequence>